<dbReference type="GO" id="GO:0005829">
    <property type="term" value="C:cytosol"/>
    <property type="evidence" value="ECO:0007669"/>
    <property type="project" value="TreeGrafter"/>
</dbReference>
<evidence type="ECO:0000256" key="1">
    <source>
        <dbReference type="ARBA" id="ARBA00023239"/>
    </source>
</evidence>
<evidence type="ECO:0000313" key="3">
    <source>
        <dbReference type="Proteomes" id="UP000182332"/>
    </source>
</evidence>
<dbReference type="GO" id="GO:0019262">
    <property type="term" value="P:N-acetylneuraminate catabolic process"/>
    <property type="evidence" value="ECO:0007669"/>
    <property type="project" value="TreeGrafter"/>
</dbReference>
<dbReference type="Pfam" id="PF00701">
    <property type="entry name" value="DHDPS"/>
    <property type="match status" value="1"/>
</dbReference>
<name>A0A1H9YHJ6_9PSED</name>
<dbReference type="PANTHER" id="PTHR42849">
    <property type="entry name" value="N-ACETYLNEURAMINATE LYASE"/>
    <property type="match status" value="1"/>
</dbReference>
<dbReference type="SMART" id="SM01130">
    <property type="entry name" value="DHDPS"/>
    <property type="match status" value="1"/>
</dbReference>
<dbReference type="Proteomes" id="UP000182332">
    <property type="component" value="Unassembled WGS sequence"/>
</dbReference>
<dbReference type="InterPro" id="IPR002220">
    <property type="entry name" value="DapA-like"/>
</dbReference>
<evidence type="ECO:0000313" key="2">
    <source>
        <dbReference type="EMBL" id="SES68518.1"/>
    </source>
</evidence>
<dbReference type="PANTHER" id="PTHR42849:SF1">
    <property type="entry name" value="N-ACETYLNEURAMINATE LYASE"/>
    <property type="match status" value="1"/>
</dbReference>
<dbReference type="OrthoDB" id="9782828at2"/>
<dbReference type="EMBL" id="FOHW01000001">
    <property type="protein sequence ID" value="SES68518.1"/>
    <property type="molecule type" value="Genomic_DNA"/>
</dbReference>
<dbReference type="GO" id="GO:0008747">
    <property type="term" value="F:N-acetylneuraminate lyase activity"/>
    <property type="evidence" value="ECO:0007669"/>
    <property type="project" value="TreeGrafter"/>
</dbReference>
<gene>
    <name evidence="2" type="ORF">SAMN05216197_101258</name>
</gene>
<dbReference type="RefSeq" id="WP_074883517.1">
    <property type="nucleotide sequence ID" value="NZ_FOHW01000001.1"/>
</dbReference>
<proteinExistence type="predicted"/>
<dbReference type="CDD" id="cd00408">
    <property type="entry name" value="DHDPS-like"/>
    <property type="match status" value="1"/>
</dbReference>
<organism evidence="2 3">
    <name type="scientific">Pseudomonas graminis</name>
    <dbReference type="NCBI Taxonomy" id="158627"/>
    <lineage>
        <taxon>Bacteria</taxon>
        <taxon>Pseudomonadati</taxon>
        <taxon>Pseudomonadota</taxon>
        <taxon>Gammaproteobacteria</taxon>
        <taxon>Pseudomonadales</taxon>
        <taxon>Pseudomonadaceae</taxon>
        <taxon>Pseudomonas</taxon>
    </lineage>
</organism>
<accession>A0A1H9YHJ6</accession>
<keyword evidence="1" id="KW-0456">Lyase</keyword>
<dbReference type="SUPFAM" id="SSF51569">
    <property type="entry name" value="Aldolase"/>
    <property type="match status" value="1"/>
</dbReference>
<dbReference type="Gene3D" id="3.20.20.70">
    <property type="entry name" value="Aldolase class I"/>
    <property type="match status" value="1"/>
</dbReference>
<protein>
    <submittedName>
        <fullName evidence="2">4-hydroxy-tetrahydrodipicolinate synthase</fullName>
    </submittedName>
</protein>
<sequence length="281" mass="31088">MSKRQVLVPLVTPLDAHANVCRHSVQQLVRACGPLVDGFIPCLTSGEGWNLSVAQWTDMLRYTLEFAGHTHRVVVGIELPTTEEVIERAELAGELGAREIIVTSPFAEGISQEHILAHYQAIHSRAPLDLLIYNESALSGNEKSFDTLLEIARLERVTGLKDSPSQARTQAQIARIRQEGVDYFIGWEHDLAGELLSDGNIVSLANLEPALCRVACLGPQPEVAAIVARLNETFCLDEDDWYAHVKRELAARGVLRSSLTTQEQGAHEHAALEHFSREYAR</sequence>
<reference evidence="2 3" key="1">
    <citation type="submission" date="2016-10" db="EMBL/GenBank/DDBJ databases">
        <authorList>
            <person name="de Groot N.N."/>
        </authorList>
    </citation>
    <scope>NUCLEOTIDE SEQUENCE [LARGE SCALE GENOMIC DNA]</scope>
    <source>
        <strain evidence="2 3">DSM 11363</strain>
    </source>
</reference>
<dbReference type="InterPro" id="IPR013785">
    <property type="entry name" value="Aldolase_TIM"/>
</dbReference>
<dbReference type="AlphaFoldDB" id="A0A1H9YHJ6"/>